<sequence length="85" mass="9389">MRTYTLAIADDVLFVCLPDEADIAGAIRETTCTAYGHGIELEISRGAILTDRPEAEDQVIWADSPNGELTDADGRAYRYAVRRRS</sequence>
<gene>
    <name evidence="1" type="ORF">DK427_22990</name>
</gene>
<reference evidence="1 2" key="1">
    <citation type="submission" date="2018-05" db="EMBL/GenBank/DDBJ databases">
        <title>Complete Genome Sequence of Methylobacterium sp. 17Sr1-43.</title>
        <authorList>
            <person name="Srinivasan S."/>
        </authorList>
    </citation>
    <scope>NUCLEOTIDE SEQUENCE [LARGE SCALE GENOMIC DNA]</scope>
    <source>
        <strain evidence="1 2">17Sr1-43</strain>
    </source>
</reference>
<dbReference type="EMBL" id="CP029551">
    <property type="protein sequence ID" value="AWN38251.1"/>
    <property type="molecule type" value="Genomic_DNA"/>
</dbReference>
<protein>
    <submittedName>
        <fullName evidence="1">Uncharacterized protein</fullName>
    </submittedName>
</protein>
<name>A0A2U8VY23_9HYPH</name>
<dbReference type="Proteomes" id="UP000246058">
    <property type="component" value="Chromosome"/>
</dbReference>
<dbReference type="AlphaFoldDB" id="A0A2U8VY23"/>
<accession>A0A2U8VY23</accession>
<evidence type="ECO:0000313" key="1">
    <source>
        <dbReference type="EMBL" id="AWN38251.1"/>
    </source>
</evidence>
<proteinExistence type="predicted"/>
<keyword evidence="2" id="KW-1185">Reference proteome</keyword>
<dbReference type="RefSeq" id="WP_109953408.1">
    <property type="nucleotide sequence ID" value="NZ_CP029551.1"/>
</dbReference>
<dbReference type="OrthoDB" id="7996105at2"/>
<evidence type="ECO:0000313" key="2">
    <source>
        <dbReference type="Proteomes" id="UP000246058"/>
    </source>
</evidence>
<organism evidence="1 2">
    <name type="scientific">Methylobacterium radiodurans</name>
    <dbReference type="NCBI Taxonomy" id="2202828"/>
    <lineage>
        <taxon>Bacteria</taxon>
        <taxon>Pseudomonadati</taxon>
        <taxon>Pseudomonadota</taxon>
        <taxon>Alphaproteobacteria</taxon>
        <taxon>Hyphomicrobiales</taxon>
        <taxon>Methylobacteriaceae</taxon>
        <taxon>Methylobacterium</taxon>
    </lineage>
</organism>
<dbReference type="KEGG" id="meti:DK427_22990"/>